<dbReference type="OrthoDB" id="164847at2"/>
<accession>B8CXY5</accession>
<dbReference type="RefSeq" id="WP_012636337.1">
    <property type="nucleotide sequence ID" value="NC_011899.1"/>
</dbReference>
<organism evidence="1 2">
    <name type="scientific">Halothermothrix orenii (strain H 168 / OCM 544 / DSM 9562)</name>
    <dbReference type="NCBI Taxonomy" id="373903"/>
    <lineage>
        <taxon>Bacteria</taxon>
        <taxon>Bacillati</taxon>
        <taxon>Bacillota</taxon>
        <taxon>Clostridia</taxon>
        <taxon>Halanaerobiales</taxon>
        <taxon>Halothermotrichaceae</taxon>
        <taxon>Halothermothrix</taxon>
    </lineage>
</organism>
<dbReference type="AlphaFoldDB" id="B8CXY5"/>
<evidence type="ECO:0000313" key="1">
    <source>
        <dbReference type="EMBL" id="ACL70154.1"/>
    </source>
</evidence>
<sequence>MIIIDRFEGEKVILEYSNNQGKIITFAVPANVLPRKAKEGDILNIIIDNELTKQRKKRLEKIKDNLFENN</sequence>
<gene>
    <name evidence="1" type="ordered locus">Hore_14050</name>
</gene>
<dbReference type="EMBL" id="CP001098">
    <property type="protein sequence ID" value="ACL70154.1"/>
    <property type="molecule type" value="Genomic_DNA"/>
</dbReference>
<keyword evidence="2" id="KW-1185">Reference proteome</keyword>
<name>B8CXY5_HALOH</name>
<dbReference type="KEGG" id="hor:Hore_14050"/>
<evidence type="ECO:0000313" key="2">
    <source>
        <dbReference type="Proteomes" id="UP000000719"/>
    </source>
</evidence>
<dbReference type="eggNOG" id="ENOG5030FV7">
    <property type="taxonomic scope" value="Bacteria"/>
</dbReference>
<dbReference type="STRING" id="373903.Hore_14050"/>
<dbReference type="Proteomes" id="UP000000719">
    <property type="component" value="Chromosome"/>
</dbReference>
<dbReference type="Pfam" id="PF11213">
    <property type="entry name" value="DUF3006"/>
    <property type="match status" value="1"/>
</dbReference>
<proteinExistence type="predicted"/>
<dbReference type="Gene3D" id="6.20.120.50">
    <property type="match status" value="1"/>
</dbReference>
<protein>
    <submittedName>
        <fullName evidence="1">Uncharacterized protein</fullName>
    </submittedName>
</protein>
<dbReference type="InterPro" id="IPR021377">
    <property type="entry name" value="DUF3006"/>
</dbReference>
<reference evidence="1 2" key="1">
    <citation type="journal article" date="2009" name="PLoS ONE">
        <title>Genome analysis of the anaerobic thermohalophilic bacterium Halothermothrix orenii.</title>
        <authorList>
            <person name="Mavromatis K."/>
            <person name="Ivanova N."/>
            <person name="Anderson I."/>
            <person name="Lykidis A."/>
            <person name="Hooper S.D."/>
            <person name="Sun H."/>
            <person name="Kunin V."/>
            <person name="Lapidus A."/>
            <person name="Hugenholtz P."/>
            <person name="Patel B."/>
            <person name="Kyrpides N.C."/>
        </authorList>
    </citation>
    <scope>NUCLEOTIDE SEQUENCE [LARGE SCALE GENOMIC DNA]</scope>
    <source>
        <strain evidence="2">H 168 / OCM 544 / DSM 9562</strain>
    </source>
</reference>
<dbReference type="HOGENOM" id="CLU_181623_2_0_9"/>